<dbReference type="SUPFAM" id="SSF52540">
    <property type="entry name" value="P-loop containing nucleoside triphosphate hydrolases"/>
    <property type="match status" value="1"/>
</dbReference>
<dbReference type="Pfam" id="PF00005">
    <property type="entry name" value="ABC_tran"/>
    <property type="match status" value="1"/>
</dbReference>
<dbReference type="InterPro" id="IPR027417">
    <property type="entry name" value="P-loop_NTPase"/>
</dbReference>
<evidence type="ECO:0000259" key="8">
    <source>
        <dbReference type="PROSITE" id="PS50893"/>
    </source>
</evidence>
<dbReference type="InterPro" id="IPR011527">
    <property type="entry name" value="ABC1_TM_dom"/>
</dbReference>
<dbReference type="PANTHER" id="PTHR24221">
    <property type="entry name" value="ATP-BINDING CASSETTE SUB-FAMILY B"/>
    <property type="match status" value="1"/>
</dbReference>
<feature type="transmembrane region" description="Helical" evidence="7">
    <location>
        <begin position="54"/>
        <end position="73"/>
    </location>
</feature>
<evidence type="ECO:0000256" key="6">
    <source>
        <dbReference type="ARBA" id="ARBA00023136"/>
    </source>
</evidence>
<dbReference type="PANTHER" id="PTHR24221:SF654">
    <property type="entry name" value="ATP-BINDING CASSETTE SUB-FAMILY B MEMBER 6"/>
    <property type="match status" value="1"/>
</dbReference>
<dbReference type="RefSeq" id="WP_215796100.1">
    <property type="nucleotide sequence ID" value="NZ_JAHKKG010000024.1"/>
</dbReference>
<sequence length="578" mass="61215">MIRQLARVLGAPYAGPLRRHLAGVLAYAVLQGLVFVLLVPVLRPLLRGDTDGAQPWLGVLAVVVLATAVAYWVQAQLGYRLGMALSRALHHRIGDHLAALPLGWFTPARVGRVARMSSTGVVDVMGVPAHLLQPVVTAYVSPAVVVLAMLFVDWRLAVAALITVPLIVLVFRWSARLLAATDVVVDTAGVEASNRIVEFAQQQAVLRAYGRTGEGFAQLDAALTEVDRANRRQLLKGGPGLVASALMVQLSVTVVIVAGVAVAVGTTVDAASLVALLVLTVRFAEPLVAAADLGAALRMARNSLDRMDELLRTPVLPEPSAASSFSSDGSIELDGVTFGYDDRRVLDGLSLTVPAHSMTALVGPSGSGKTTVVRLVARFFDTLEGTVRVGGRDVRDLTTEQLMAQISVVFQDVYLFDASITDNIRAGRAEATDDEVLEAARLARVDEIATRLPDGYDTMVGEGGARLSGGERQRISIARAILKNAPIVLLDEATAALDPDNEAAIGSALAALTADRTLLVIAHRLQTVRSADQIVVLDNGRIAETGTHDQLLAAGGRYAAFWSERTRASGWRLVSGAV</sequence>
<dbReference type="InterPro" id="IPR017871">
    <property type="entry name" value="ABC_transporter-like_CS"/>
</dbReference>
<dbReference type="Gene3D" id="1.20.1560.10">
    <property type="entry name" value="ABC transporter type 1, transmembrane domain"/>
    <property type="match status" value="1"/>
</dbReference>
<evidence type="ECO:0000256" key="5">
    <source>
        <dbReference type="ARBA" id="ARBA00022989"/>
    </source>
</evidence>
<dbReference type="InterPro" id="IPR036640">
    <property type="entry name" value="ABC1_TM_sf"/>
</dbReference>
<evidence type="ECO:0000256" key="4">
    <source>
        <dbReference type="ARBA" id="ARBA00022840"/>
    </source>
</evidence>
<keyword evidence="5 7" id="KW-1133">Transmembrane helix</keyword>
<dbReference type="InterPro" id="IPR039421">
    <property type="entry name" value="Type_1_exporter"/>
</dbReference>
<name>A0ABS5Z5F6_9ACTN</name>
<reference evidence="10 11" key="1">
    <citation type="submission" date="2021-06" db="EMBL/GenBank/DDBJ databases">
        <title>Actinoplanes lichenicola sp. nov., and Actinoplanes ovalisporus sp. nov., isolated from lichen in Thailand.</title>
        <authorList>
            <person name="Saeng-In P."/>
            <person name="Kanchanasin P."/>
            <person name="Yuki M."/>
            <person name="Kudo T."/>
            <person name="Ohkuma M."/>
            <person name="Phongsopitanun W."/>
            <person name="Tanasupawat S."/>
        </authorList>
    </citation>
    <scope>NUCLEOTIDE SEQUENCE [LARGE SCALE GENOMIC DNA]</scope>
    <source>
        <strain evidence="10 11">NBRC 110975</strain>
    </source>
</reference>
<dbReference type="PROSITE" id="PS00211">
    <property type="entry name" value="ABC_TRANSPORTER_1"/>
    <property type="match status" value="1"/>
</dbReference>
<dbReference type="Gene3D" id="3.40.50.300">
    <property type="entry name" value="P-loop containing nucleotide triphosphate hydrolases"/>
    <property type="match status" value="1"/>
</dbReference>
<proteinExistence type="predicted"/>
<gene>
    <name evidence="10" type="ORF">KOI35_45970</name>
</gene>
<feature type="domain" description="ABC transmembrane type-1" evidence="9">
    <location>
        <begin position="21"/>
        <end position="299"/>
    </location>
</feature>
<evidence type="ECO:0000313" key="11">
    <source>
        <dbReference type="Proteomes" id="UP001519654"/>
    </source>
</evidence>
<keyword evidence="2 7" id="KW-0812">Transmembrane</keyword>
<feature type="domain" description="ABC transporter" evidence="8">
    <location>
        <begin position="331"/>
        <end position="564"/>
    </location>
</feature>
<evidence type="ECO:0000256" key="1">
    <source>
        <dbReference type="ARBA" id="ARBA00004651"/>
    </source>
</evidence>
<dbReference type="SMART" id="SM00382">
    <property type="entry name" value="AAA"/>
    <property type="match status" value="1"/>
</dbReference>
<dbReference type="PROSITE" id="PS50893">
    <property type="entry name" value="ABC_TRANSPORTER_2"/>
    <property type="match status" value="1"/>
</dbReference>
<keyword evidence="6 7" id="KW-0472">Membrane</keyword>
<feature type="transmembrane region" description="Helical" evidence="7">
    <location>
        <begin position="157"/>
        <end position="175"/>
    </location>
</feature>
<dbReference type="Proteomes" id="UP001519654">
    <property type="component" value="Unassembled WGS sequence"/>
</dbReference>
<protein>
    <submittedName>
        <fullName evidence="10">ABC transporter ATP-binding protein/permease</fullName>
    </submittedName>
</protein>
<feature type="transmembrane region" description="Helical" evidence="7">
    <location>
        <begin position="131"/>
        <end position="151"/>
    </location>
</feature>
<feature type="transmembrane region" description="Helical" evidence="7">
    <location>
        <begin position="241"/>
        <end position="264"/>
    </location>
</feature>
<evidence type="ECO:0000256" key="3">
    <source>
        <dbReference type="ARBA" id="ARBA00022741"/>
    </source>
</evidence>
<organism evidence="10 11">
    <name type="scientific">Paractinoplanes bogorensis</name>
    <dbReference type="NCBI Taxonomy" id="1610840"/>
    <lineage>
        <taxon>Bacteria</taxon>
        <taxon>Bacillati</taxon>
        <taxon>Actinomycetota</taxon>
        <taxon>Actinomycetes</taxon>
        <taxon>Micromonosporales</taxon>
        <taxon>Micromonosporaceae</taxon>
        <taxon>Paractinoplanes</taxon>
    </lineage>
</organism>
<dbReference type="Pfam" id="PF00664">
    <property type="entry name" value="ABC_membrane"/>
    <property type="match status" value="1"/>
</dbReference>
<evidence type="ECO:0000259" key="9">
    <source>
        <dbReference type="PROSITE" id="PS50929"/>
    </source>
</evidence>
<dbReference type="SUPFAM" id="SSF90123">
    <property type="entry name" value="ABC transporter transmembrane region"/>
    <property type="match status" value="1"/>
</dbReference>
<dbReference type="InterPro" id="IPR003593">
    <property type="entry name" value="AAA+_ATPase"/>
</dbReference>
<comment type="subcellular location">
    <subcellularLocation>
        <location evidence="1">Cell membrane</location>
        <topology evidence="1">Multi-pass membrane protein</topology>
    </subcellularLocation>
</comment>
<feature type="transmembrane region" description="Helical" evidence="7">
    <location>
        <begin position="21"/>
        <end position="42"/>
    </location>
</feature>
<keyword evidence="4 10" id="KW-0067">ATP-binding</keyword>
<evidence type="ECO:0000313" key="10">
    <source>
        <dbReference type="EMBL" id="MBU2670873.1"/>
    </source>
</evidence>
<dbReference type="InterPro" id="IPR003439">
    <property type="entry name" value="ABC_transporter-like_ATP-bd"/>
</dbReference>
<evidence type="ECO:0000256" key="2">
    <source>
        <dbReference type="ARBA" id="ARBA00022692"/>
    </source>
</evidence>
<keyword evidence="11" id="KW-1185">Reference proteome</keyword>
<accession>A0ABS5Z5F6</accession>
<dbReference type="PROSITE" id="PS50929">
    <property type="entry name" value="ABC_TM1F"/>
    <property type="match status" value="1"/>
</dbReference>
<keyword evidence="3" id="KW-0547">Nucleotide-binding</keyword>
<comment type="caution">
    <text evidence="10">The sequence shown here is derived from an EMBL/GenBank/DDBJ whole genome shotgun (WGS) entry which is preliminary data.</text>
</comment>
<dbReference type="EMBL" id="JAHKKG010000024">
    <property type="protein sequence ID" value="MBU2670873.1"/>
    <property type="molecule type" value="Genomic_DNA"/>
</dbReference>
<dbReference type="GO" id="GO:0005524">
    <property type="term" value="F:ATP binding"/>
    <property type="evidence" value="ECO:0007669"/>
    <property type="project" value="UniProtKB-KW"/>
</dbReference>
<evidence type="ECO:0000256" key="7">
    <source>
        <dbReference type="SAM" id="Phobius"/>
    </source>
</evidence>